<reference evidence="5 6" key="1">
    <citation type="submission" date="2018-11" db="EMBL/GenBank/DDBJ databases">
        <title>Genome assembly of Steccherinum ochraceum LE-BIN_3174, the white-rot fungus of the Steccherinaceae family (The Residual Polyporoid clade, Polyporales, Basidiomycota).</title>
        <authorList>
            <person name="Fedorova T.V."/>
            <person name="Glazunova O.A."/>
            <person name="Landesman E.O."/>
            <person name="Moiseenko K.V."/>
            <person name="Psurtseva N.V."/>
            <person name="Savinova O.S."/>
            <person name="Shakhova N.V."/>
            <person name="Tyazhelova T.V."/>
            <person name="Vasina D.V."/>
        </authorList>
    </citation>
    <scope>NUCLEOTIDE SEQUENCE [LARGE SCALE GENOMIC DNA]</scope>
    <source>
        <strain evidence="5 6">LE-BIN_3174</strain>
    </source>
</reference>
<evidence type="ECO:0000313" key="5">
    <source>
        <dbReference type="EMBL" id="TCD67862.1"/>
    </source>
</evidence>
<dbReference type="AlphaFoldDB" id="A0A4R0RL39"/>
<evidence type="ECO:0000259" key="4">
    <source>
        <dbReference type="Pfam" id="PF12955"/>
    </source>
</evidence>
<dbReference type="PANTHER" id="PTHR36853">
    <property type="entry name" value="EXPRESSED PROTEIN"/>
    <property type="match status" value="1"/>
</dbReference>
<feature type="compositionally biased region" description="Pro residues" evidence="1">
    <location>
        <begin position="289"/>
        <end position="301"/>
    </location>
</feature>
<name>A0A4R0RL39_9APHY</name>
<evidence type="ECO:0000256" key="2">
    <source>
        <dbReference type="SAM" id="Phobius"/>
    </source>
</evidence>
<organism evidence="5 6">
    <name type="scientific">Steccherinum ochraceum</name>
    <dbReference type="NCBI Taxonomy" id="92696"/>
    <lineage>
        <taxon>Eukaryota</taxon>
        <taxon>Fungi</taxon>
        <taxon>Dikarya</taxon>
        <taxon>Basidiomycota</taxon>
        <taxon>Agaricomycotina</taxon>
        <taxon>Agaricomycetes</taxon>
        <taxon>Polyporales</taxon>
        <taxon>Steccherinaceae</taxon>
        <taxon>Steccherinum</taxon>
    </lineage>
</organism>
<keyword evidence="2" id="KW-1133">Transmembrane helix</keyword>
<evidence type="ECO:0000256" key="3">
    <source>
        <dbReference type="SAM" id="SignalP"/>
    </source>
</evidence>
<proteinExistence type="predicted"/>
<dbReference type="OrthoDB" id="5583277at2759"/>
<dbReference type="EMBL" id="RWJN01000083">
    <property type="protein sequence ID" value="TCD67862.1"/>
    <property type="molecule type" value="Genomic_DNA"/>
</dbReference>
<gene>
    <name evidence="5" type="ORF">EIP91_011859</name>
</gene>
<evidence type="ECO:0000256" key="1">
    <source>
        <dbReference type="SAM" id="MobiDB-lite"/>
    </source>
</evidence>
<dbReference type="InterPro" id="IPR024382">
    <property type="entry name" value="Vps3844_C"/>
</dbReference>
<dbReference type="STRING" id="92696.A0A4R0RL39"/>
<keyword evidence="2" id="KW-0812">Transmembrane</keyword>
<evidence type="ECO:0000313" key="6">
    <source>
        <dbReference type="Proteomes" id="UP000292702"/>
    </source>
</evidence>
<keyword evidence="6" id="KW-1185">Reference proteome</keyword>
<keyword evidence="2" id="KW-0472">Membrane</keyword>
<keyword evidence="3" id="KW-0732">Signal</keyword>
<accession>A0A4R0RL39</accession>
<comment type="caution">
    <text evidence="5">The sequence shown here is derived from an EMBL/GenBank/DDBJ whole genome shotgun (WGS) entry which is preliminary data.</text>
</comment>
<sequence>MRSTSSLLLPIAIGFLSSVYAVPDTRVFLHPSPLRTTNNDLVVTPEDASRAVAQFAGLDVFEPMEITREGETEMYATYDAEEVRMGSGGVRKPVFELVDEEVGPFVGKGMGRTLVIGVDGEGNLEDILPHTLFMAFSANSSPSSFSWSSLSLSNLVERATQLYDLVWSSPRLPQAIPEPKANRYLDIFDLPSTGASEAFLNDLGALVDFVDWADFAVADTSAFGSFDLSSFKTIGIEYGRDSAQYRAAASAIRAAISSAMTQTDLKIVVVAAPMQAFMAAHSKRQQPPSQSPLPVPSPPPQHPISAVSTCYTTLDACTNSTDSCSNHGQCVSASKAGKTCFVCSCTATKSINGNGKTKTTLWAGEQCEKVDVSQEFVLLVGTVVVIIALVVGSISLLSSIGDEKLPQVLAEGIVPSKRD</sequence>
<dbReference type="Proteomes" id="UP000292702">
    <property type="component" value="Unassembled WGS sequence"/>
</dbReference>
<feature type="transmembrane region" description="Helical" evidence="2">
    <location>
        <begin position="376"/>
        <end position="397"/>
    </location>
</feature>
<dbReference type="PANTHER" id="PTHR36853:SF1">
    <property type="entry name" value="DUF3844 DOMAIN-CONTAINING PROTEIN"/>
    <property type="match status" value="1"/>
</dbReference>
<feature type="region of interest" description="Disordered" evidence="1">
    <location>
        <begin position="280"/>
        <end position="301"/>
    </location>
</feature>
<protein>
    <recommendedName>
        <fullName evidence="4">Vacuolar sorting protein Vps3844 C-terminal domain-containing protein</fullName>
    </recommendedName>
</protein>
<feature type="domain" description="Vacuolar sorting protein Vps3844 C-terminal" evidence="4">
    <location>
        <begin position="310"/>
        <end position="410"/>
    </location>
</feature>
<dbReference type="GO" id="GO:0005783">
    <property type="term" value="C:endoplasmic reticulum"/>
    <property type="evidence" value="ECO:0007669"/>
    <property type="project" value="TreeGrafter"/>
</dbReference>
<feature type="chain" id="PRO_5020456714" description="Vacuolar sorting protein Vps3844 C-terminal domain-containing protein" evidence="3">
    <location>
        <begin position="22"/>
        <end position="419"/>
    </location>
</feature>
<feature type="signal peptide" evidence="3">
    <location>
        <begin position="1"/>
        <end position="21"/>
    </location>
</feature>
<dbReference type="InterPro" id="IPR053065">
    <property type="entry name" value="Archenteron_Induction-Rel"/>
</dbReference>
<dbReference type="Pfam" id="PF12955">
    <property type="entry name" value="Vps3844_C"/>
    <property type="match status" value="1"/>
</dbReference>